<comment type="similarity">
    <text evidence="2">Belongs to the uracil-DNA glycosylase (UDG) superfamily. Type 4 (UDGa) family.</text>
</comment>
<dbReference type="InterPro" id="IPR005273">
    <property type="entry name" value="Ura-DNA_glyco_family4"/>
</dbReference>
<evidence type="ECO:0000256" key="11">
    <source>
        <dbReference type="ARBA" id="ARBA00023204"/>
    </source>
</evidence>
<dbReference type="InterPro" id="IPR051536">
    <property type="entry name" value="UDG_Type-4/5"/>
</dbReference>
<evidence type="ECO:0000256" key="3">
    <source>
        <dbReference type="ARBA" id="ARBA00012030"/>
    </source>
</evidence>
<gene>
    <name evidence="13" type="ORF">DFR24_1799</name>
</gene>
<keyword evidence="8" id="KW-0378">Hydrolase</keyword>
<dbReference type="SUPFAM" id="SSF52141">
    <property type="entry name" value="Uracil-DNA glycosylase-like"/>
    <property type="match status" value="1"/>
</dbReference>
<evidence type="ECO:0000259" key="12">
    <source>
        <dbReference type="SMART" id="SM00986"/>
    </source>
</evidence>
<evidence type="ECO:0000256" key="8">
    <source>
        <dbReference type="ARBA" id="ARBA00022801"/>
    </source>
</evidence>
<evidence type="ECO:0000256" key="9">
    <source>
        <dbReference type="ARBA" id="ARBA00023004"/>
    </source>
</evidence>
<comment type="caution">
    <text evidence="13">The sequence shown here is derived from an EMBL/GenBank/DDBJ whole genome shotgun (WGS) entry which is preliminary data.</text>
</comment>
<dbReference type="GO" id="GO:0046872">
    <property type="term" value="F:metal ion binding"/>
    <property type="evidence" value="ECO:0007669"/>
    <property type="project" value="UniProtKB-KW"/>
</dbReference>
<dbReference type="GO" id="GO:0006281">
    <property type="term" value="P:DNA repair"/>
    <property type="evidence" value="ECO:0007669"/>
    <property type="project" value="UniProtKB-KW"/>
</dbReference>
<protein>
    <recommendedName>
        <fullName evidence="4">Type-4 uracil-DNA glycosylase</fullName>
        <ecNumber evidence="3">3.2.2.27</ecNumber>
    </recommendedName>
</protein>
<evidence type="ECO:0000256" key="4">
    <source>
        <dbReference type="ARBA" id="ARBA00019403"/>
    </source>
</evidence>
<evidence type="ECO:0000313" key="14">
    <source>
        <dbReference type="Proteomes" id="UP000295341"/>
    </source>
</evidence>
<feature type="domain" description="Uracil-DNA glycosylase-like" evidence="12">
    <location>
        <begin position="129"/>
        <end position="278"/>
    </location>
</feature>
<keyword evidence="5" id="KW-0004">4Fe-4S</keyword>
<keyword evidence="9" id="KW-0408">Iron</keyword>
<proteinExistence type="inferred from homology"/>
<dbReference type="EMBL" id="SOBT01000008">
    <property type="protein sequence ID" value="TDU32404.1"/>
    <property type="molecule type" value="Genomic_DNA"/>
</dbReference>
<organism evidence="13 14">
    <name type="scientific">Panacagrimonas perspica</name>
    <dbReference type="NCBI Taxonomy" id="381431"/>
    <lineage>
        <taxon>Bacteria</taxon>
        <taxon>Pseudomonadati</taxon>
        <taxon>Pseudomonadota</taxon>
        <taxon>Gammaproteobacteria</taxon>
        <taxon>Nevskiales</taxon>
        <taxon>Nevskiaceae</taxon>
        <taxon>Panacagrimonas</taxon>
    </lineage>
</organism>
<keyword evidence="6" id="KW-0479">Metal-binding</keyword>
<evidence type="ECO:0000256" key="10">
    <source>
        <dbReference type="ARBA" id="ARBA00023014"/>
    </source>
</evidence>
<keyword evidence="10" id="KW-0411">Iron-sulfur</keyword>
<evidence type="ECO:0000256" key="5">
    <source>
        <dbReference type="ARBA" id="ARBA00022485"/>
    </source>
</evidence>
<dbReference type="NCBIfam" id="TIGR00758">
    <property type="entry name" value="UDG_fam4"/>
    <property type="match status" value="1"/>
</dbReference>
<evidence type="ECO:0000256" key="6">
    <source>
        <dbReference type="ARBA" id="ARBA00022723"/>
    </source>
</evidence>
<dbReference type="GO" id="GO:0004844">
    <property type="term" value="F:uracil DNA N-glycosylase activity"/>
    <property type="evidence" value="ECO:0007669"/>
    <property type="project" value="UniProtKB-EC"/>
</dbReference>
<evidence type="ECO:0000313" key="13">
    <source>
        <dbReference type="EMBL" id="TDU32404.1"/>
    </source>
</evidence>
<dbReference type="InterPro" id="IPR005122">
    <property type="entry name" value="Uracil-DNA_glycosylase-like"/>
</dbReference>
<evidence type="ECO:0000256" key="7">
    <source>
        <dbReference type="ARBA" id="ARBA00022763"/>
    </source>
</evidence>
<dbReference type="CDD" id="cd10030">
    <property type="entry name" value="UDG-F4_TTUDGA_SPO1dp_like"/>
    <property type="match status" value="1"/>
</dbReference>
<dbReference type="AlphaFoldDB" id="A0A4R7PDY5"/>
<accession>A0A4R7PDY5</accession>
<evidence type="ECO:0000256" key="1">
    <source>
        <dbReference type="ARBA" id="ARBA00001400"/>
    </source>
</evidence>
<comment type="catalytic activity">
    <reaction evidence="1">
        <text>Hydrolyzes single-stranded DNA or mismatched double-stranded DNA and polynucleotides, releasing free uracil.</text>
        <dbReference type="EC" id="3.2.2.27"/>
    </reaction>
</comment>
<dbReference type="EC" id="3.2.2.27" evidence="3"/>
<dbReference type="SMART" id="SM00987">
    <property type="entry name" value="UreE_C"/>
    <property type="match status" value="1"/>
</dbReference>
<dbReference type="InterPro" id="IPR036895">
    <property type="entry name" value="Uracil-DNA_glycosylase-like_sf"/>
</dbReference>
<keyword evidence="14" id="KW-1185">Reference proteome</keyword>
<dbReference type="PANTHER" id="PTHR33693:SF1">
    <property type="entry name" value="TYPE-4 URACIL-DNA GLYCOSYLASE"/>
    <property type="match status" value="1"/>
</dbReference>
<dbReference type="SMART" id="SM00986">
    <property type="entry name" value="UDG"/>
    <property type="match status" value="1"/>
</dbReference>
<reference evidence="13 14" key="1">
    <citation type="submission" date="2019-03" db="EMBL/GenBank/DDBJ databases">
        <title>Genomic Encyclopedia of Type Strains, Phase IV (KMG-IV): sequencing the most valuable type-strain genomes for metagenomic binning, comparative biology and taxonomic classification.</title>
        <authorList>
            <person name="Goeker M."/>
        </authorList>
    </citation>
    <scope>NUCLEOTIDE SEQUENCE [LARGE SCALE GENOMIC DNA]</scope>
    <source>
        <strain evidence="13 14">DSM 26377</strain>
    </source>
</reference>
<sequence length="287" mass="31152">MVATAGKPLESQAIGGRGGVDAVLSFSPIPSLRPCMNPARRKTYLKALGVDVWVSRSTPGEATEPEVAKIVPIAKVPAKAKAPPEPAAELPVIERAPPIIVPTDWAAVRAMVKDCTRCKLCATRTQTVFGVGPESASLMVVGEGPGADEDARGEPFVGRAGQLLDEMLKAIGRSRSENTFIANVVKCRPPGNRDPEKEEAEACRPYLEAQIKLVKPKLIVALGRIAAQRLLVTDEPLSRLRGPLHAYGPERTPLFITYHPAYLLRSPREKAKSWDDLKKVWRFLQTG</sequence>
<dbReference type="Proteomes" id="UP000295341">
    <property type="component" value="Unassembled WGS sequence"/>
</dbReference>
<evidence type="ECO:0000256" key="2">
    <source>
        <dbReference type="ARBA" id="ARBA00006521"/>
    </source>
</evidence>
<dbReference type="Pfam" id="PF03167">
    <property type="entry name" value="UDG"/>
    <property type="match status" value="1"/>
</dbReference>
<keyword evidence="11" id="KW-0234">DNA repair</keyword>
<name>A0A4R7PDY5_9GAMM</name>
<keyword evidence="7" id="KW-0227">DNA damage</keyword>
<dbReference type="GO" id="GO:0051539">
    <property type="term" value="F:4 iron, 4 sulfur cluster binding"/>
    <property type="evidence" value="ECO:0007669"/>
    <property type="project" value="UniProtKB-KW"/>
</dbReference>
<dbReference type="Gene3D" id="3.40.470.10">
    <property type="entry name" value="Uracil-DNA glycosylase-like domain"/>
    <property type="match status" value="1"/>
</dbReference>
<dbReference type="PANTHER" id="PTHR33693">
    <property type="entry name" value="TYPE-5 URACIL-DNA GLYCOSYLASE"/>
    <property type="match status" value="1"/>
</dbReference>